<dbReference type="EMBL" id="CP019724">
    <property type="protein sequence ID" value="AQS69119.1"/>
    <property type="molecule type" value="Genomic_DNA"/>
</dbReference>
<dbReference type="Proteomes" id="UP000189443">
    <property type="component" value="Chromosome"/>
</dbReference>
<accession>A0A1S6JBL0</accession>
<evidence type="ECO:0000313" key="2">
    <source>
        <dbReference type="Proteomes" id="UP000189443"/>
    </source>
</evidence>
<organism evidence="1 2">
    <name type="scientific">Streptomyces pactum</name>
    <dbReference type="NCBI Taxonomy" id="68249"/>
    <lineage>
        <taxon>Bacteria</taxon>
        <taxon>Bacillati</taxon>
        <taxon>Actinomycetota</taxon>
        <taxon>Actinomycetes</taxon>
        <taxon>Kitasatosporales</taxon>
        <taxon>Streptomycetaceae</taxon>
        <taxon>Streptomyces</taxon>
    </lineage>
</organism>
<proteinExistence type="predicted"/>
<keyword evidence="2" id="KW-1185">Reference proteome</keyword>
<dbReference type="AlphaFoldDB" id="A0A1S6JBL0"/>
<dbReference type="KEGG" id="spac:B1H29_21375"/>
<reference evidence="1 2" key="1">
    <citation type="submission" date="2017-02" db="EMBL/GenBank/DDBJ databases">
        <title>Streptomyces pactum ACT12 Genome sequencing and assembly.</title>
        <authorList>
            <person name="Xue Q."/>
            <person name="Yan X."/>
            <person name="Jia L."/>
            <person name="Yan H."/>
        </authorList>
    </citation>
    <scope>NUCLEOTIDE SEQUENCE [LARGE SCALE GENOMIC DNA]</scope>
    <source>
        <strain evidence="1 2">ACT12</strain>
    </source>
</reference>
<evidence type="ECO:0000313" key="1">
    <source>
        <dbReference type="EMBL" id="AQS69119.1"/>
    </source>
</evidence>
<gene>
    <name evidence="1" type="ORF">B1H29_21375</name>
</gene>
<protein>
    <submittedName>
        <fullName evidence="1">Uncharacterized protein</fullName>
    </submittedName>
</protein>
<sequence length="108" mass="12192">MQVCQRCGWKCRGAYFQEHQYEIAYLEEHYDRIRPTDTSLIPDRSGLGPCHSAVLCTRCGVFTETSDVTVQVLHSWGDWGLGHRGRPTRVCSRCGEQQVGTDSTTQSP</sequence>
<name>A0A1S6JBL0_9ACTN</name>